<dbReference type="InterPro" id="IPR000524">
    <property type="entry name" value="Tscrpt_reg_HTH_GntR"/>
</dbReference>
<evidence type="ECO:0000256" key="2">
    <source>
        <dbReference type="ARBA" id="ARBA00022576"/>
    </source>
</evidence>
<keyword evidence="4" id="KW-0663">Pyridoxal phosphate</keyword>
<dbReference type="FunFam" id="3.40.640.10:FF:000023">
    <property type="entry name" value="Transcriptional regulator, GntR family"/>
    <property type="match status" value="1"/>
</dbReference>
<keyword evidence="6 9" id="KW-0238">DNA-binding</keyword>
<keyword evidence="5" id="KW-0805">Transcription regulation</keyword>
<gene>
    <name evidence="9" type="ORF">MNBD_GAMMA25-397</name>
</gene>
<evidence type="ECO:0000313" key="9">
    <source>
        <dbReference type="EMBL" id="VAX07546.1"/>
    </source>
</evidence>
<dbReference type="Gene3D" id="1.10.10.10">
    <property type="entry name" value="Winged helix-like DNA-binding domain superfamily/Winged helix DNA-binding domain"/>
    <property type="match status" value="1"/>
</dbReference>
<proteinExistence type="inferred from homology"/>
<name>A0A3B1ANM4_9ZZZZ</name>
<feature type="domain" description="HTH gntR-type" evidence="8">
    <location>
        <begin position="14"/>
        <end position="82"/>
    </location>
</feature>
<dbReference type="AlphaFoldDB" id="A0A3B1ANM4"/>
<dbReference type="PANTHER" id="PTHR46577">
    <property type="entry name" value="HTH-TYPE TRANSCRIPTIONAL REGULATORY PROTEIN GABR"/>
    <property type="match status" value="1"/>
</dbReference>
<dbReference type="GO" id="GO:0003677">
    <property type="term" value="F:DNA binding"/>
    <property type="evidence" value="ECO:0007669"/>
    <property type="project" value="UniProtKB-KW"/>
</dbReference>
<dbReference type="Pfam" id="PF00392">
    <property type="entry name" value="GntR"/>
    <property type="match status" value="1"/>
</dbReference>
<dbReference type="SUPFAM" id="SSF46785">
    <property type="entry name" value="Winged helix' DNA-binding domain"/>
    <property type="match status" value="1"/>
</dbReference>
<evidence type="ECO:0000256" key="5">
    <source>
        <dbReference type="ARBA" id="ARBA00023015"/>
    </source>
</evidence>
<keyword evidence="2 9" id="KW-0032">Aminotransferase</keyword>
<accession>A0A3B1ANM4</accession>
<dbReference type="Gene3D" id="3.40.640.10">
    <property type="entry name" value="Type I PLP-dependent aspartate aminotransferase-like (Major domain)"/>
    <property type="match status" value="1"/>
</dbReference>
<dbReference type="InterPro" id="IPR015421">
    <property type="entry name" value="PyrdxlP-dep_Trfase_major"/>
</dbReference>
<keyword evidence="3 9" id="KW-0808">Transferase</keyword>
<dbReference type="InterPro" id="IPR015424">
    <property type="entry name" value="PyrdxlP-dep_Trfase"/>
</dbReference>
<dbReference type="EMBL" id="UOFY01000017">
    <property type="protein sequence ID" value="VAX07546.1"/>
    <property type="molecule type" value="Genomic_DNA"/>
</dbReference>
<dbReference type="InterPro" id="IPR036390">
    <property type="entry name" value="WH_DNA-bd_sf"/>
</dbReference>
<evidence type="ECO:0000256" key="3">
    <source>
        <dbReference type="ARBA" id="ARBA00022679"/>
    </source>
</evidence>
<dbReference type="PANTHER" id="PTHR46577:SF2">
    <property type="entry name" value="TRANSCRIPTIONAL REGULATORY PROTEIN"/>
    <property type="match status" value="1"/>
</dbReference>
<sequence length="479" mass="53026">MGEVDKFMGKQGGAYLYEQLASDLTEAIAQGIYAVDERLPSLRRISEEYEVSMATAIQAYQSMETAGLIESRPKSGYYVCAYTGEKLDEPVSSQPKPRATKVNVGYLAMSLVNETRQSGLIKLGAAVPNAELLPLGILSRTFAGVARRESKVASSYEEAQGNKALRKQISRLMRDCGVRCVADQIIITNGCLEALGLALRVTAKKGDTIIIESPTYFGILQVIESLGMKALEIPTHAGSGVNLDVLEQTILNRKIAACVLMPSFNNPLGSLMPDENKQRLVKLLEKKKIALIEDDVYGTLSYETPRPKAAKSFDSRGNVLYCSSFSKTVAPGLRIGWIVAGRFHEQVKYQKFLDNISTAIHPQLVMAEFLAKDSYRRCIRHSARIYRQRMDQLRRWVSEAFPEGTRITNPKGGFLLWVELPEAYNSLALYEKAMAKKIAITPGLLFSAQGQYQHHIRLSCGAVEGELARKSIYALAKLL</sequence>
<evidence type="ECO:0000256" key="1">
    <source>
        <dbReference type="ARBA" id="ARBA00005384"/>
    </source>
</evidence>
<dbReference type="InterPro" id="IPR004839">
    <property type="entry name" value="Aminotransferase_I/II_large"/>
</dbReference>
<organism evidence="9">
    <name type="scientific">hydrothermal vent metagenome</name>
    <dbReference type="NCBI Taxonomy" id="652676"/>
    <lineage>
        <taxon>unclassified sequences</taxon>
        <taxon>metagenomes</taxon>
        <taxon>ecological metagenomes</taxon>
    </lineage>
</organism>
<evidence type="ECO:0000256" key="6">
    <source>
        <dbReference type="ARBA" id="ARBA00023125"/>
    </source>
</evidence>
<dbReference type="Gene3D" id="3.90.1150.10">
    <property type="entry name" value="Aspartate Aminotransferase, domain 1"/>
    <property type="match status" value="1"/>
</dbReference>
<comment type="similarity">
    <text evidence="1">In the C-terminal section; belongs to the class-I pyridoxal-phosphate-dependent aminotransferase family.</text>
</comment>
<evidence type="ECO:0000256" key="7">
    <source>
        <dbReference type="ARBA" id="ARBA00023163"/>
    </source>
</evidence>
<dbReference type="CDD" id="cd07377">
    <property type="entry name" value="WHTH_GntR"/>
    <property type="match status" value="1"/>
</dbReference>
<dbReference type="CDD" id="cd00609">
    <property type="entry name" value="AAT_like"/>
    <property type="match status" value="1"/>
</dbReference>
<dbReference type="PROSITE" id="PS50949">
    <property type="entry name" value="HTH_GNTR"/>
    <property type="match status" value="1"/>
</dbReference>
<dbReference type="GO" id="GO:0008483">
    <property type="term" value="F:transaminase activity"/>
    <property type="evidence" value="ECO:0007669"/>
    <property type="project" value="UniProtKB-KW"/>
</dbReference>
<evidence type="ECO:0000259" key="8">
    <source>
        <dbReference type="PROSITE" id="PS50949"/>
    </source>
</evidence>
<dbReference type="GO" id="GO:0003700">
    <property type="term" value="F:DNA-binding transcription factor activity"/>
    <property type="evidence" value="ECO:0007669"/>
    <property type="project" value="InterPro"/>
</dbReference>
<dbReference type="SUPFAM" id="SSF53383">
    <property type="entry name" value="PLP-dependent transferases"/>
    <property type="match status" value="1"/>
</dbReference>
<dbReference type="GO" id="GO:0030170">
    <property type="term" value="F:pyridoxal phosphate binding"/>
    <property type="evidence" value="ECO:0007669"/>
    <property type="project" value="InterPro"/>
</dbReference>
<dbReference type="InterPro" id="IPR051446">
    <property type="entry name" value="HTH_trans_reg/aminotransferase"/>
</dbReference>
<dbReference type="SMART" id="SM00345">
    <property type="entry name" value="HTH_GNTR"/>
    <property type="match status" value="1"/>
</dbReference>
<evidence type="ECO:0000256" key="4">
    <source>
        <dbReference type="ARBA" id="ARBA00022898"/>
    </source>
</evidence>
<protein>
    <submittedName>
        <fullName evidence="9">DNA-binding transcriptional regulator, MocR family / aminotransferase domain</fullName>
    </submittedName>
</protein>
<reference evidence="9" key="1">
    <citation type="submission" date="2018-06" db="EMBL/GenBank/DDBJ databases">
        <authorList>
            <person name="Zhirakovskaya E."/>
        </authorList>
    </citation>
    <scope>NUCLEOTIDE SEQUENCE</scope>
</reference>
<dbReference type="Pfam" id="PF00155">
    <property type="entry name" value="Aminotran_1_2"/>
    <property type="match status" value="1"/>
</dbReference>
<dbReference type="InterPro" id="IPR036388">
    <property type="entry name" value="WH-like_DNA-bd_sf"/>
</dbReference>
<dbReference type="InterPro" id="IPR015422">
    <property type="entry name" value="PyrdxlP-dep_Trfase_small"/>
</dbReference>
<keyword evidence="7" id="KW-0804">Transcription</keyword>